<keyword evidence="3" id="KW-0238">DNA-binding</keyword>
<evidence type="ECO:0000256" key="1">
    <source>
        <dbReference type="ARBA" id="ARBA00004496"/>
    </source>
</evidence>
<name>A0A3S1ELQ1_9BACL</name>
<dbReference type="Gene3D" id="1.10.10.10">
    <property type="entry name" value="Winged helix-like DNA-binding domain superfamily/Winged helix DNA-binding domain"/>
    <property type="match status" value="1"/>
</dbReference>
<evidence type="ECO:0000256" key="2">
    <source>
        <dbReference type="ARBA" id="ARBA00023015"/>
    </source>
</evidence>
<dbReference type="SMART" id="SM00347">
    <property type="entry name" value="HTH_MARR"/>
    <property type="match status" value="1"/>
</dbReference>
<evidence type="ECO:0000313" key="10">
    <source>
        <dbReference type="Proteomes" id="UP000279446"/>
    </source>
</evidence>
<dbReference type="InterPro" id="IPR000835">
    <property type="entry name" value="HTH_MarR-typ"/>
</dbReference>
<keyword evidence="4" id="KW-0804">Transcription</keyword>
<dbReference type="SUPFAM" id="SSF46785">
    <property type="entry name" value="Winged helix' DNA-binding domain"/>
    <property type="match status" value="1"/>
</dbReference>
<evidence type="ECO:0000259" key="8">
    <source>
        <dbReference type="PROSITE" id="PS50995"/>
    </source>
</evidence>
<evidence type="ECO:0000256" key="3">
    <source>
        <dbReference type="ARBA" id="ARBA00023125"/>
    </source>
</evidence>
<reference evidence="9 10" key="1">
    <citation type="submission" date="2018-12" db="EMBL/GenBank/DDBJ databases">
        <authorList>
            <person name="Sun L."/>
            <person name="Chen Z."/>
        </authorList>
    </citation>
    <scope>NUCLEOTIDE SEQUENCE [LARGE SCALE GENOMIC DNA]</scope>
    <source>
        <strain evidence="9 10">DSM 15890</strain>
    </source>
</reference>
<evidence type="ECO:0000256" key="5">
    <source>
        <dbReference type="ARBA" id="ARBA00046337"/>
    </source>
</evidence>
<dbReference type="PANTHER" id="PTHR42756:SF1">
    <property type="entry name" value="TRANSCRIPTIONAL REPRESSOR OF EMRAB OPERON"/>
    <property type="match status" value="1"/>
</dbReference>
<proteinExistence type="inferred from homology"/>
<dbReference type="AlphaFoldDB" id="A0A3S1ELQ1"/>
<dbReference type="InterPro" id="IPR036390">
    <property type="entry name" value="WH_DNA-bd_sf"/>
</dbReference>
<comment type="caution">
    <text evidence="9">The sequence shown here is derived from an EMBL/GenBank/DDBJ whole genome shotgun (WGS) entry which is preliminary data.</text>
</comment>
<dbReference type="GO" id="GO:0003700">
    <property type="term" value="F:DNA-binding transcription factor activity"/>
    <property type="evidence" value="ECO:0007669"/>
    <property type="project" value="InterPro"/>
</dbReference>
<dbReference type="InterPro" id="IPR036388">
    <property type="entry name" value="WH-like_DNA-bd_sf"/>
</dbReference>
<evidence type="ECO:0000313" key="9">
    <source>
        <dbReference type="EMBL" id="RUT48230.1"/>
    </source>
</evidence>
<organism evidence="9 10">
    <name type="scientific">Paenibacillus anaericanus</name>
    <dbReference type="NCBI Taxonomy" id="170367"/>
    <lineage>
        <taxon>Bacteria</taxon>
        <taxon>Bacillati</taxon>
        <taxon>Bacillota</taxon>
        <taxon>Bacilli</taxon>
        <taxon>Bacillales</taxon>
        <taxon>Paenibacillaceae</taxon>
        <taxon>Paenibacillus</taxon>
    </lineage>
</organism>
<dbReference type="Proteomes" id="UP000279446">
    <property type="component" value="Unassembled WGS sequence"/>
</dbReference>
<dbReference type="EMBL" id="RZNY01000002">
    <property type="protein sequence ID" value="RUT48230.1"/>
    <property type="molecule type" value="Genomic_DNA"/>
</dbReference>
<protein>
    <recommendedName>
        <fullName evidence="6">HTH-type transcriptional regulator SarZ</fullName>
    </recommendedName>
    <alternativeName>
        <fullName evidence="7">Staphylococcal accessory regulator Z</fullName>
    </alternativeName>
</protein>
<sequence length="147" mass="17251">MDMENTLQYQVRAIGHKTKNYADRKLEAYGLTFEQAKLLEYVHHHEEKGVSQKDLERAFNRKGSSISSIVYNLEKNGFIERKTDVKDERRKIISLQEKGRVLIEDFDTFFAQMENVMMKGLSDEDQEKLFALLKTVNLNLDEQTNLM</sequence>
<dbReference type="PROSITE" id="PS50995">
    <property type="entry name" value="HTH_MARR_2"/>
    <property type="match status" value="1"/>
</dbReference>
<dbReference type="GO" id="GO:0003677">
    <property type="term" value="F:DNA binding"/>
    <property type="evidence" value="ECO:0007669"/>
    <property type="project" value="UniProtKB-KW"/>
</dbReference>
<keyword evidence="2" id="KW-0805">Transcription regulation</keyword>
<keyword evidence="10" id="KW-1185">Reference proteome</keyword>
<dbReference type="PANTHER" id="PTHR42756">
    <property type="entry name" value="TRANSCRIPTIONAL REGULATOR, MARR"/>
    <property type="match status" value="1"/>
</dbReference>
<dbReference type="OrthoDB" id="2612963at2"/>
<gene>
    <name evidence="9" type="ORF">EJP82_03615</name>
</gene>
<dbReference type="InterPro" id="IPR055166">
    <property type="entry name" value="Transc_reg_Sar_Rot_HTH"/>
</dbReference>
<evidence type="ECO:0000256" key="4">
    <source>
        <dbReference type="ARBA" id="ARBA00023163"/>
    </source>
</evidence>
<dbReference type="RefSeq" id="WP_127190651.1">
    <property type="nucleotide sequence ID" value="NZ_RZNY01000002.1"/>
</dbReference>
<feature type="domain" description="HTH marR-type" evidence="8">
    <location>
        <begin position="1"/>
        <end position="138"/>
    </location>
</feature>
<accession>A0A3S1ELQ1</accession>
<comment type="subcellular location">
    <subcellularLocation>
        <location evidence="1">Cytoplasm</location>
    </subcellularLocation>
</comment>
<evidence type="ECO:0000256" key="6">
    <source>
        <dbReference type="ARBA" id="ARBA00047188"/>
    </source>
</evidence>
<evidence type="ECO:0000256" key="7">
    <source>
        <dbReference type="ARBA" id="ARBA00047207"/>
    </source>
</evidence>
<dbReference type="PRINTS" id="PR00598">
    <property type="entry name" value="HTHMARR"/>
</dbReference>
<dbReference type="Pfam" id="PF22381">
    <property type="entry name" value="Staph_reg_Sar_Rot"/>
    <property type="match status" value="1"/>
</dbReference>
<comment type="similarity">
    <text evidence="5">Belongs to the SarZ family.</text>
</comment>